<evidence type="ECO:0000256" key="4">
    <source>
        <dbReference type="ARBA" id="ARBA00022729"/>
    </source>
</evidence>
<feature type="transmembrane region" description="Helical" evidence="7">
    <location>
        <begin position="165"/>
        <end position="185"/>
    </location>
</feature>
<keyword evidence="7" id="KW-0256">Endoplasmic reticulum</keyword>
<evidence type="ECO:0000256" key="7">
    <source>
        <dbReference type="RuleBase" id="RU365066"/>
    </source>
</evidence>
<dbReference type="PANTHER" id="PTHR13148">
    <property type="entry name" value="PER1-RELATED"/>
    <property type="match status" value="1"/>
</dbReference>
<feature type="transmembrane region" description="Helical" evidence="7">
    <location>
        <begin position="232"/>
        <end position="255"/>
    </location>
</feature>
<keyword evidence="4 7" id="KW-0732">Signal</keyword>
<reference evidence="8" key="1">
    <citation type="submission" date="2023-06" db="EMBL/GenBank/DDBJ databases">
        <authorList>
            <consortium name="Lawrence Berkeley National Laboratory"/>
            <person name="Ahrendt S."/>
            <person name="Sahu N."/>
            <person name="Indic B."/>
            <person name="Wong-Bajracharya J."/>
            <person name="Merenyi Z."/>
            <person name="Ke H.-M."/>
            <person name="Monk M."/>
            <person name="Kocsube S."/>
            <person name="Drula E."/>
            <person name="Lipzen A."/>
            <person name="Balint B."/>
            <person name="Henrissat B."/>
            <person name="Andreopoulos B."/>
            <person name="Martin F.M."/>
            <person name="Harder C.B."/>
            <person name="Rigling D."/>
            <person name="Ford K.L."/>
            <person name="Foster G.D."/>
            <person name="Pangilinan J."/>
            <person name="Papanicolaou A."/>
            <person name="Barry K."/>
            <person name="LaButti K."/>
            <person name="Viragh M."/>
            <person name="Koriabine M."/>
            <person name="Yan M."/>
            <person name="Riley R."/>
            <person name="Champramary S."/>
            <person name="Plett K.L."/>
            <person name="Tsai I.J."/>
            <person name="Slot J."/>
            <person name="Sipos G."/>
            <person name="Plett J."/>
            <person name="Nagy L.G."/>
            <person name="Grigoriev I.V."/>
        </authorList>
    </citation>
    <scope>NUCLEOTIDE SEQUENCE</scope>
    <source>
        <strain evidence="8">ICMP 16352</strain>
    </source>
</reference>
<keyword evidence="9" id="KW-1185">Reference proteome</keyword>
<evidence type="ECO:0000256" key="6">
    <source>
        <dbReference type="ARBA" id="ARBA00023136"/>
    </source>
</evidence>
<feature type="transmembrane region" description="Helical" evidence="7">
    <location>
        <begin position="308"/>
        <end position="326"/>
    </location>
</feature>
<dbReference type="GO" id="GO:0006506">
    <property type="term" value="P:GPI anchor biosynthetic process"/>
    <property type="evidence" value="ECO:0007669"/>
    <property type="project" value="UniProtKB-KW"/>
</dbReference>
<dbReference type="EMBL" id="JAUEPR010000030">
    <property type="protein sequence ID" value="KAK0473985.1"/>
    <property type="molecule type" value="Genomic_DNA"/>
</dbReference>
<feature type="signal peptide" evidence="7">
    <location>
        <begin position="1"/>
        <end position="19"/>
    </location>
</feature>
<organism evidence="8 9">
    <name type="scientific">Armillaria novae-zelandiae</name>
    <dbReference type="NCBI Taxonomy" id="153914"/>
    <lineage>
        <taxon>Eukaryota</taxon>
        <taxon>Fungi</taxon>
        <taxon>Dikarya</taxon>
        <taxon>Basidiomycota</taxon>
        <taxon>Agaricomycotina</taxon>
        <taxon>Agaricomycetes</taxon>
        <taxon>Agaricomycetidae</taxon>
        <taxon>Agaricales</taxon>
        <taxon>Marasmiineae</taxon>
        <taxon>Physalacriaceae</taxon>
        <taxon>Armillaria</taxon>
    </lineage>
</organism>
<evidence type="ECO:0000313" key="9">
    <source>
        <dbReference type="Proteomes" id="UP001175227"/>
    </source>
</evidence>
<dbReference type="GO" id="GO:0005789">
    <property type="term" value="C:endoplasmic reticulum membrane"/>
    <property type="evidence" value="ECO:0007669"/>
    <property type="project" value="UniProtKB-SubCell"/>
</dbReference>
<dbReference type="Proteomes" id="UP001175227">
    <property type="component" value="Unassembled WGS sequence"/>
</dbReference>
<comment type="caution">
    <text evidence="8">The sequence shown here is derived from an EMBL/GenBank/DDBJ whole genome shotgun (WGS) entry which is preliminary data.</text>
</comment>
<comment type="similarity">
    <text evidence="7">Belongs to the PGAP3 family.</text>
</comment>
<dbReference type="AlphaFoldDB" id="A0AA39UCV0"/>
<evidence type="ECO:0000313" key="8">
    <source>
        <dbReference type="EMBL" id="KAK0473985.1"/>
    </source>
</evidence>
<comment type="subcellular location">
    <subcellularLocation>
        <location evidence="1">Endomembrane system</location>
        <topology evidence="1">Multi-pass membrane protein</topology>
    </subcellularLocation>
    <subcellularLocation>
        <location evidence="7">Endoplasmic reticulum membrane</location>
        <topology evidence="7">Multi-pass membrane protein</topology>
    </subcellularLocation>
</comment>
<dbReference type="InterPro" id="IPR007217">
    <property type="entry name" value="Per1-like"/>
</dbReference>
<keyword evidence="2 7" id="KW-0337">GPI-anchor biosynthesis</keyword>
<keyword evidence="3 7" id="KW-0812">Transmembrane</keyword>
<evidence type="ECO:0000256" key="3">
    <source>
        <dbReference type="ARBA" id="ARBA00022692"/>
    </source>
</evidence>
<protein>
    <recommendedName>
        <fullName evidence="7">Post-GPI attachment to proteins factor 3</fullName>
    </recommendedName>
</protein>
<feature type="transmembrane region" description="Helical" evidence="7">
    <location>
        <begin position="206"/>
        <end position="226"/>
    </location>
</feature>
<sequence length="340" mass="39454">MRPAAFLPLLVAFPVQVLASWGDRSKDFRYCLSRCETVECAPAKEPVPLSLSLRLTRWTCSDNCKYTCMHEITARDTALGTQVKQYYGKWPFWRLGGVQEPASVAFSLLNLSAHVKGASRLRREISGEHPMRIYYLLWAFASMNTWIWSSIFHTRDTPLTEKLDYFSAAFTILFALYFCVIRLLHLYTKPRSRLILSSDLPRSWSWILWTSICIVAFVCHVTYLTLLPRFDYVYNIIFNSAVGMTHNLLWLVYSLPASISLIRRFPSRPKTYRPPFVSRAAILVLFTTAATGLELFDFPPWGRIIDAHSLWHLSTALIAPFWYQFLVDDSRDESWREHRA</sequence>
<feature type="transmembrane region" description="Helical" evidence="7">
    <location>
        <begin position="133"/>
        <end position="153"/>
    </location>
</feature>
<dbReference type="PANTHER" id="PTHR13148:SF0">
    <property type="entry name" value="POST-GPI ATTACHMENT TO PROTEINS FACTOR 3"/>
    <property type="match status" value="1"/>
</dbReference>
<feature type="transmembrane region" description="Helical" evidence="7">
    <location>
        <begin position="276"/>
        <end position="296"/>
    </location>
</feature>
<name>A0AA39UCV0_9AGAR</name>
<dbReference type="GO" id="GO:0016788">
    <property type="term" value="F:hydrolase activity, acting on ester bonds"/>
    <property type="evidence" value="ECO:0007669"/>
    <property type="project" value="TreeGrafter"/>
</dbReference>
<keyword evidence="6 7" id="KW-0472">Membrane</keyword>
<evidence type="ECO:0000256" key="1">
    <source>
        <dbReference type="ARBA" id="ARBA00004127"/>
    </source>
</evidence>
<keyword evidence="5 7" id="KW-1133">Transmembrane helix</keyword>
<comment type="function">
    <text evidence="7">Involved in the lipid remodeling steps of GPI-anchor maturation.</text>
</comment>
<evidence type="ECO:0000256" key="5">
    <source>
        <dbReference type="ARBA" id="ARBA00022989"/>
    </source>
</evidence>
<comment type="caution">
    <text evidence="7">Lacks conserved residue(s) required for the propagation of feature annotation.</text>
</comment>
<dbReference type="Pfam" id="PF04080">
    <property type="entry name" value="Per1"/>
    <property type="match status" value="1"/>
</dbReference>
<proteinExistence type="inferred from homology"/>
<evidence type="ECO:0000256" key="2">
    <source>
        <dbReference type="ARBA" id="ARBA00022502"/>
    </source>
</evidence>
<gene>
    <name evidence="8" type="ORF">IW261DRAFT_1502613</name>
</gene>
<accession>A0AA39UCV0</accession>
<feature type="chain" id="PRO_5041482443" description="Post-GPI attachment to proteins factor 3" evidence="7">
    <location>
        <begin position="20"/>
        <end position="340"/>
    </location>
</feature>